<reference evidence="1" key="1">
    <citation type="submission" date="2021-06" db="EMBL/GenBank/DDBJ databases">
        <authorList>
            <person name="Kallberg Y."/>
            <person name="Tangrot J."/>
            <person name="Rosling A."/>
        </authorList>
    </citation>
    <scope>NUCLEOTIDE SEQUENCE</scope>
    <source>
        <strain evidence="1">87-6 pot B 2015</strain>
    </source>
</reference>
<evidence type="ECO:0000313" key="1">
    <source>
        <dbReference type="EMBL" id="CAG8590721.1"/>
    </source>
</evidence>
<name>A0A9N9C4T4_FUNMO</name>
<accession>A0A9N9C4T4</accession>
<evidence type="ECO:0000313" key="2">
    <source>
        <dbReference type="Proteomes" id="UP000789375"/>
    </source>
</evidence>
<organism evidence="1 2">
    <name type="scientific">Funneliformis mosseae</name>
    <name type="common">Endomycorrhizal fungus</name>
    <name type="synonym">Glomus mosseae</name>
    <dbReference type="NCBI Taxonomy" id="27381"/>
    <lineage>
        <taxon>Eukaryota</taxon>
        <taxon>Fungi</taxon>
        <taxon>Fungi incertae sedis</taxon>
        <taxon>Mucoromycota</taxon>
        <taxon>Glomeromycotina</taxon>
        <taxon>Glomeromycetes</taxon>
        <taxon>Glomerales</taxon>
        <taxon>Glomeraceae</taxon>
        <taxon>Funneliformis</taxon>
    </lineage>
</organism>
<dbReference type="EMBL" id="CAJVPP010002185">
    <property type="protein sequence ID" value="CAG8590721.1"/>
    <property type="molecule type" value="Genomic_DNA"/>
</dbReference>
<proteinExistence type="predicted"/>
<gene>
    <name evidence="1" type="ORF">FMOSSE_LOCUS8424</name>
</gene>
<sequence>MNNGMSKSGWAVMRDEITRVTMNGRDLTPQEEKGVVATPKNNGHSAVAYVRHASDGYLCKTKSIKCFLLG</sequence>
<protein>
    <submittedName>
        <fullName evidence="1">9777_t:CDS:1</fullName>
    </submittedName>
</protein>
<keyword evidence="2" id="KW-1185">Reference proteome</keyword>
<dbReference type="AlphaFoldDB" id="A0A9N9C4T4"/>
<dbReference type="Proteomes" id="UP000789375">
    <property type="component" value="Unassembled WGS sequence"/>
</dbReference>
<comment type="caution">
    <text evidence="1">The sequence shown here is derived from an EMBL/GenBank/DDBJ whole genome shotgun (WGS) entry which is preliminary data.</text>
</comment>